<gene>
    <name evidence="2" type="ORF">OU421_01530</name>
</gene>
<evidence type="ECO:0000313" key="3">
    <source>
        <dbReference type="Proteomes" id="UP001163096"/>
    </source>
</evidence>
<dbReference type="EMBL" id="CP113361">
    <property type="protein sequence ID" value="WAI01580.1"/>
    <property type="molecule type" value="Genomic_DNA"/>
</dbReference>
<reference evidence="2" key="1">
    <citation type="submission" date="2022-11" db="EMBL/GenBank/DDBJ databases">
        <title>Complete genome sequence of Methanogenium organophilum DSM 3596.</title>
        <authorList>
            <person name="Chen S.-C."/>
            <person name="Lai S.-J."/>
            <person name="You Y.-T."/>
        </authorList>
    </citation>
    <scope>NUCLEOTIDE SEQUENCE</scope>
    <source>
        <strain evidence="2">DSM 3596</strain>
    </source>
</reference>
<evidence type="ECO:0000313" key="2">
    <source>
        <dbReference type="EMBL" id="WAI01580.1"/>
    </source>
</evidence>
<feature type="region of interest" description="Disordered" evidence="1">
    <location>
        <begin position="1"/>
        <end position="21"/>
    </location>
</feature>
<feature type="compositionally biased region" description="Polar residues" evidence="1">
    <location>
        <begin position="1"/>
        <end position="14"/>
    </location>
</feature>
<dbReference type="Proteomes" id="UP001163096">
    <property type="component" value="Chromosome"/>
</dbReference>
<dbReference type="AlphaFoldDB" id="A0A9X9S638"/>
<dbReference type="RefSeq" id="WP_268186832.1">
    <property type="nucleotide sequence ID" value="NZ_CP113361.1"/>
</dbReference>
<evidence type="ECO:0000256" key="1">
    <source>
        <dbReference type="SAM" id="MobiDB-lite"/>
    </source>
</evidence>
<proteinExistence type="predicted"/>
<dbReference type="KEGG" id="mou:OU421_01530"/>
<protein>
    <submittedName>
        <fullName evidence="2">Uncharacterized protein</fullName>
    </submittedName>
</protein>
<keyword evidence="3" id="KW-1185">Reference proteome</keyword>
<accession>A0A9X9S638</accession>
<name>A0A9X9S638_METOG</name>
<sequence length="72" mass="8383">MLKGTTLTDMSRQRSAIPKNTARNEIQYQPFIERELLIVSQPVCRQNLFTEPSYHQPDDLRGIKYFNGVTII</sequence>
<organism evidence="2 3">
    <name type="scientific">Methanogenium organophilum</name>
    <dbReference type="NCBI Taxonomy" id="2199"/>
    <lineage>
        <taxon>Archaea</taxon>
        <taxon>Methanobacteriati</taxon>
        <taxon>Methanobacteriota</taxon>
        <taxon>Stenosarchaea group</taxon>
        <taxon>Methanomicrobia</taxon>
        <taxon>Methanomicrobiales</taxon>
        <taxon>Methanomicrobiaceae</taxon>
        <taxon>Methanogenium</taxon>
    </lineage>
</organism>
<dbReference type="GeneID" id="76833742"/>